<dbReference type="EMBL" id="LN679100">
    <property type="protein sequence ID" value="CEL52021.1"/>
    <property type="molecule type" value="Genomic_DNA"/>
</dbReference>
<organism evidence="2 3">
    <name type="scientific">Thanatephorus cucumeris (strain AG1-IB / isolate 7/3/14)</name>
    <name type="common">Lettuce bottom rot fungus</name>
    <name type="synonym">Rhizoctonia solani</name>
    <dbReference type="NCBI Taxonomy" id="1108050"/>
    <lineage>
        <taxon>Eukaryota</taxon>
        <taxon>Fungi</taxon>
        <taxon>Dikarya</taxon>
        <taxon>Basidiomycota</taxon>
        <taxon>Agaricomycotina</taxon>
        <taxon>Agaricomycetes</taxon>
        <taxon>Cantharellales</taxon>
        <taxon>Ceratobasidiaceae</taxon>
        <taxon>Rhizoctonia</taxon>
        <taxon>Rhizoctonia solani AG-1</taxon>
    </lineage>
</organism>
<feature type="compositionally biased region" description="Acidic residues" evidence="1">
    <location>
        <begin position="451"/>
        <end position="463"/>
    </location>
</feature>
<keyword evidence="3" id="KW-1185">Reference proteome</keyword>
<gene>
    <name evidence="2" type="ORF">RSOLAG1IB_00558</name>
</gene>
<feature type="region of interest" description="Disordered" evidence="1">
    <location>
        <begin position="424"/>
        <end position="505"/>
    </location>
</feature>
<feature type="compositionally biased region" description="Basic and acidic residues" evidence="1">
    <location>
        <begin position="166"/>
        <end position="175"/>
    </location>
</feature>
<feature type="compositionally biased region" description="Polar residues" evidence="1">
    <location>
        <begin position="682"/>
        <end position="711"/>
    </location>
</feature>
<feature type="compositionally biased region" description="Pro residues" evidence="1">
    <location>
        <begin position="494"/>
        <end position="503"/>
    </location>
</feature>
<feature type="region of interest" description="Disordered" evidence="1">
    <location>
        <begin position="95"/>
        <end position="193"/>
    </location>
</feature>
<feature type="region of interest" description="Disordered" evidence="1">
    <location>
        <begin position="593"/>
        <end position="630"/>
    </location>
</feature>
<protein>
    <recommendedName>
        <fullName evidence="4">Zinc-finger domain-containing protein</fullName>
    </recommendedName>
</protein>
<evidence type="ECO:0000256" key="1">
    <source>
        <dbReference type="SAM" id="MobiDB-lite"/>
    </source>
</evidence>
<evidence type="ECO:0000313" key="2">
    <source>
        <dbReference type="EMBL" id="CEL52021.1"/>
    </source>
</evidence>
<feature type="compositionally biased region" description="Polar residues" evidence="1">
    <location>
        <begin position="97"/>
        <end position="106"/>
    </location>
</feature>
<feature type="region of interest" description="Disordered" evidence="1">
    <location>
        <begin position="653"/>
        <end position="711"/>
    </location>
</feature>
<sequence length="898" mass="98064">MGLARLTGQVTKQTSVYIDRIVWSSLAYFVLCRVKSELLSMASTQVDLLSMTSIIQDRSGNSSSEHVDLGSFAPDANALREAALKSRRKKKAVATEQLASIPNQQIAEADASQPPVRPPVDEDSSMHDATIPVVDMPNPQEALTETEDGEIPESKPGSETNGIRPSEGDPREKTPRPPSSLSPRSTSIPDIAEVPGNIRQGLDMTFRDLEEAKRLILDLLGLGVTPEYLVDCGVSPQCLAVCFYELNLRFPLNLDRRQINLPPLYDLDKHMKDSQRREQIIRKRDRGRAPPRTIPPAISTIMEQTRSSHHAKALSPTPPDMEDKPLDELSPPSRLDTTPVAGIQLPDNTQSLPSKDLDTSLMEDQKRMELLARKAAMESINKKRAAKASTLSSNNSDQPGTPYPMEISDVESAVDALLASVRMNSEPSNHSEGNFDKEYEGGSASTGEQLSDYDSDAMVEDELETRSPSPSDPEVDELMDDTAFSDSQRNVSPDPIPPTPLPVSSPKLTLARVRFDALDHTRSSSLPAQPTPIAVPVVARRSRPIASDFIDQAPPRPASASTAGTERSALLKRKRSFVDPAVWPKRIVIDLDSSDDEDDQDEAGSSGSKNNTDRTPSRAASNDQTATNGQDQAAQMLLEKELQIKAMMQKIKMRELQKKKPTSGSRTPLTGTVTPAVTTDTSKVVPSTTELTSSPITSTMNLTPTETPSSQAPPIIPVAAQEMPSLVQKGKDSVLDSSLDTVSPKLDKGKGKALEPEGVSQDNVTISFTVDESENNPRHGQLANSNSEQAPTHFKAYVSPLAGFTSPNLQPSSPTDHQLSTIFWMSSSAGQDLNRQLCTYEFPSGVCKNEICKDIHVRDFRASEDEIRKTARTMFPNARPESLSEIVTRVQQSIQTNW</sequence>
<name>A0A0B7F1V6_THACB</name>
<feature type="compositionally biased region" description="Polar residues" evidence="1">
    <location>
        <begin position="389"/>
        <end position="399"/>
    </location>
</feature>
<feature type="compositionally biased region" description="Polar residues" evidence="1">
    <location>
        <begin position="617"/>
        <end position="630"/>
    </location>
</feature>
<dbReference type="Proteomes" id="UP000059188">
    <property type="component" value="Unassembled WGS sequence"/>
</dbReference>
<feature type="region of interest" description="Disordered" evidence="1">
    <location>
        <begin position="546"/>
        <end position="568"/>
    </location>
</feature>
<proteinExistence type="predicted"/>
<accession>A0A0B7F1V6</accession>
<feature type="compositionally biased region" description="Low complexity" evidence="1">
    <location>
        <begin position="179"/>
        <end position="189"/>
    </location>
</feature>
<feature type="region of interest" description="Disordered" evidence="1">
    <location>
        <begin position="736"/>
        <end position="758"/>
    </location>
</feature>
<evidence type="ECO:0000313" key="3">
    <source>
        <dbReference type="Proteomes" id="UP000059188"/>
    </source>
</evidence>
<feature type="compositionally biased region" description="Acidic residues" evidence="1">
    <location>
        <begin position="593"/>
        <end position="602"/>
    </location>
</feature>
<feature type="compositionally biased region" description="Low complexity" evidence="1">
    <location>
        <begin position="667"/>
        <end position="681"/>
    </location>
</feature>
<evidence type="ECO:0008006" key="4">
    <source>
        <dbReference type="Google" id="ProtNLM"/>
    </source>
</evidence>
<dbReference type="OrthoDB" id="3270652at2759"/>
<feature type="compositionally biased region" description="Basic and acidic residues" evidence="1">
    <location>
        <begin position="745"/>
        <end position="755"/>
    </location>
</feature>
<dbReference type="AlphaFoldDB" id="A0A0B7F1V6"/>
<feature type="region of interest" description="Disordered" evidence="1">
    <location>
        <begin position="303"/>
        <end position="357"/>
    </location>
</feature>
<feature type="region of interest" description="Disordered" evidence="1">
    <location>
        <begin position="381"/>
        <end position="406"/>
    </location>
</feature>
<reference evidence="2 3" key="1">
    <citation type="submission" date="2014-11" db="EMBL/GenBank/DDBJ databases">
        <authorList>
            <person name="Wibberg Daniel"/>
        </authorList>
    </citation>
    <scope>NUCLEOTIDE SEQUENCE [LARGE SCALE GENOMIC DNA]</scope>
    <source>
        <strain evidence="2">Rhizoctonia solani AG1-IB 7/3/14</strain>
    </source>
</reference>